<gene>
    <name evidence="3" type="ORF">Pcinc_012994</name>
</gene>
<evidence type="ECO:0000259" key="2">
    <source>
        <dbReference type="PROSITE" id="PS50994"/>
    </source>
</evidence>
<accession>A0AAE1KUR1</accession>
<dbReference type="GO" id="GO:0003676">
    <property type="term" value="F:nucleic acid binding"/>
    <property type="evidence" value="ECO:0007669"/>
    <property type="project" value="InterPro"/>
</dbReference>
<organism evidence="3 4">
    <name type="scientific">Petrolisthes cinctipes</name>
    <name type="common">Flat porcelain crab</name>
    <dbReference type="NCBI Taxonomy" id="88211"/>
    <lineage>
        <taxon>Eukaryota</taxon>
        <taxon>Metazoa</taxon>
        <taxon>Ecdysozoa</taxon>
        <taxon>Arthropoda</taxon>
        <taxon>Crustacea</taxon>
        <taxon>Multicrustacea</taxon>
        <taxon>Malacostraca</taxon>
        <taxon>Eumalacostraca</taxon>
        <taxon>Eucarida</taxon>
        <taxon>Decapoda</taxon>
        <taxon>Pleocyemata</taxon>
        <taxon>Anomura</taxon>
        <taxon>Galatheoidea</taxon>
        <taxon>Porcellanidae</taxon>
        <taxon>Petrolisthes</taxon>
    </lineage>
</organism>
<feature type="compositionally biased region" description="Polar residues" evidence="1">
    <location>
        <begin position="947"/>
        <end position="969"/>
    </location>
</feature>
<dbReference type="PANTHER" id="PTHR37984:SF5">
    <property type="entry name" value="PROTEIN NYNRIN-LIKE"/>
    <property type="match status" value="1"/>
</dbReference>
<dbReference type="InterPro" id="IPR012337">
    <property type="entry name" value="RNaseH-like_sf"/>
</dbReference>
<dbReference type="GO" id="GO:0015074">
    <property type="term" value="P:DNA integration"/>
    <property type="evidence" value="ECO:0007669"/>
    <property type="project" value="InterPro"/>
</dbReference>
<dbReference type="Pfam" id="PF23088">
    <property type="entry name" value="DUF7047"/>
    <property type="match status" value="1"/>
</dbReference>
<feature type="compositionally biased region" description="Basic and acidic residues" evidence="1">
    <location>
        <begin position="974"/>
        <end position="995"/>
    </location>
</feature>
<comment type="caution">
    <text evidence="3">The sequence shown here is derived from an EMBL/GenBank/DDBJ whole genome shotgun (WGS) entry which is preliminary data.</text>
</comment>
<protein>
    <recommendedName>
        <fullName evidence="2">Integrase catalytic domain-containing protein</fullName>
    </recommendedName>
</protein>
<dbReference type="InterPro" id="IPR055475">
    <property type="entry name" value="DUF7047"/>
</dbReference>
<dbReference type="SUPFAM" id="SSF53098">
    <property type="entry name" value="Ribonuclease H-like"/>
    <property type="match status" value="2"/>
</dbReference>
<proteinExistence type="predicted"/>
<dbReference type="InterPro" id="IPR001584">
    <property type="entry name" value="Integrase_cat-core"/>
</dbReference>
<dbReference type="Gene3D" id="3.30.420.10">
    <property type="entry name" value="Ribonuclease H-like superfamily/Ribonuclease H"/>
    <property type="match status" value="2"/>
</dbReference>
<dbReference type="InterPro" id="IPR050951">
    <property type="entry name" value="Retrovirus_Pol_polyprotein"/>
</dbReference>
<evidence type="ECO:0000313" key="3">
    <source>
        <dbReference type="EMBL" id="KAK3882625.1"/>
    </source>
</evidence>
<dbReference type="PROSITE" id="PS50994">
    <property type="entry name" value="INTEGRASE"/>
    <property type="match status" value="1"/>
</dbReference>
<dbReference type="EMBL" id="JAWQEG010001073">
    <property type="protein sequence ID" value="KAK3882625.1"/>
    <property type="molecule type" value="Genomic_DNA"/>
</dbReference>
<evidence type="ECO:0000313" key="4">
    <source>
        <dbReference type="Proteomes" id="UP001286313"/>
    </source>
</evidence>
<dbReference type="Pfam" id="PF13456">
    <property type="entry name" value="RVT_3"/>
    <property type="match status" value="1"/>
</dbReference>
<sequence length="1008" mass="112773">MIKPFTGEGDVVAWLTKVRLVARLMKVSDVANLIPLYLEGDAVALFLEMDESAQSDADKIEARLKEAYADGTFTAFGKLVQMKWMGEQVDVFATEIRRFARLAGFNDDLEKIVKLTFVNGFQEKICVALQQVPNILTMPMSEVVSQARTLSAKSSSGVTAVTVGNDHRPKGGEYREGRGFKGECFRCGGPHMARYCKSCITAFDGREVECRGPSWAELEVEGVCVKVRAIVTDSIIEDVDVVMGMDAINQLGGVTVRQGNVQFGSAKCSLTAHADTREEKGVSVIEDKDFRAEFDGTQWTVEWFWKEDRPVKLKNKMCCYKNNLNGRLGEEFEKEVDRWIEEGILVPWVEEVENGILPLMAVEQPTKNKSEKIKRATNSYIDDILVDETKVATGEVVAHLKDFGLATKPPEPLDGGAALGLKLEQIGGELQFRRGNEIAEIPDLLTRRELFSLCGKLVGHYPVAGWLRVASSYIKRHAEGSGWDDQVGEATVSKMKEVFQMVKRDDPVKGCWHVRGERSGVVWCDASSLALGVVLEMNNNVVEDAAWLRKKDDYNHINVAELEAVLKGINLALKWELQTIELKTDSATVNGWMKSVISEDKRVRTKGAAEMIVKRRLGNLRDLISEYDLALSVTLVPTMKNKADALTRVKKAWLVPRTERKVGSTTACCAGTVNLRDMHNMHHMGVERTLYLARKVDPMVSRLAVKDVVRSCDNCQSIDPAPSVHEAGEVSVGDNWRRLAVDMTHYRHLPYLSMVDCGPGRLAIWRELRGESAVEIAKVLHSVFLERGPVDEVLMDNGAAFHSETLKRMFDKWNIHRLFRAAYRPGGNGIVERNHRTIKAIAEKGNITPTEAVYWYNMTPRSGQTEASVPQQSVFRYNWRHPDVVPAMMDVESAPVKLGEEVWVKPPSARCTTRWKTGEVTDINSRNNVSVDGMPRHVLDIRRIIRGSSQSEESSTEDGGQSNEGSNDGSGEEDVGREAAGEEHQHRYPTRERRPPAWMADYETEEDC</sequence>
<feature type="domain" description="Integrase catalytic" evidence="2">
    <location>
        <begin position="718"/>
        <end position="903"/>
    </location>
</feature>
<dbReference type="GO" id="GO:0004523">
    <property type="term" value="F:RNA-DNA hybrid ribonuclease activity"/>
    <property type="evidence" value="ECO:0007669"/>
    <property type="project" value="InterPro"/>
</dbReference>
<name>A0AAE1KUR1_PETCI</name>
<dbReference type="InterPro" id="IPR002156">
    <property type="entry name" value="RNaseH_domain"/>
</dbReference>
<feature type="region of interest" description="Disordered" evidence="1">
    <location>
        <begin position="947"/>
        <end position="1008"/>
    </location>
</feature>
<dbReference type="AlphaFoldDB" id="A0AAE1KUR1"/>
<reference evidence="3" key="1">
    <citation type="submission" date="2023-10" db="EMBL/GenBank/DDBJ databases">
        <title>Genome assemblies of two species of porcelain crab, Petrolisthes cinctipes and Petrolisthes manimaculis (Anomura: Porcellanidae).</title>
        <authorList>
            <person name="Angst P."/>
        </authorList>
    </citation>
    <scope>NUCLEOTIDE SEQUENCE</scope>
    <source>
        <strain evidence="3">PB745_01</strain>
        <tissue evidence="3">Gill</tissue>
    </source>
</reference>
<dbReference type="InterPro" id="IPR036397">
    <property type="entry name" value="RNaseH_sf"/>
</dbReference>
<dbReference type="Proteomes" id="UP001286313">
    <property type="component" value="Unassembled WGS sequence"/>
</dbReference>
<dbReference type="PANTHER" id="PTHR37984">
    <property type="entry name" value="PROTEIN CBG26694"/>
    <property type="match status" value="1"/>
</dbReference>
<keyword evidence="4" id="KW-1185">Reference proteome</keyword>
<evidence type="ECO:0000256" key="1">
    <source>
        <dbReference type="SAM" id="MobiDB-lite"/>
    </source>
</evidence>